<dbReference type="GO" id="GO:0016791">
    <property type="term" value="F:phosphatase activity"/>
    <property type="evidence" value="ECO:0007669"/>
    <property type="project" value="TreeGrafter"/>
</dbReference>
<evidence type="ECO:0000313" key="2">
    <source>
        <dbReference type="Proteomes" id="UP000197058"/>
    </source>
</evidence>
<dbReference type="CDD" id="cd07067">
    <property type="entry name" value="HP_PGM_like"/>
    <property type="match status" value="1"/>
</dbReference>
<dbReference type="Pfam" id="PF00300">
    <property type="entry name" value="His_Phos_1"/>
    <property type="match status" value="1"/>
</dbReference>
<dbReference type="SUPFAM" id="SSF53254">
    <property type="entry name" value="Phosphoglycerate mutase-like"/>
    <property type="match status" value="1"/>
</dbReference>
<sequence>MNRTIYFVRHSIRDTRIKEDESAPLTELGKQYAMQMSEFFQYKNIQHILSSPYKRTIDTIKPTAELLNLKIKEIEPFKERIIGEWVENFDEFSLRQWSQTDYRLPNGESLEDVRNRIVPSYQKVLSQYEGNLIITGHGTALAVLFNELTGSFTYEDWKNMKMPDIYQLDYDHQNNISFKKVEMNFM</sequence>
<name>A0AAI8DJC8_MAMSC</name>
<reference evidence="2" key="1">
    <citation type="submission" date="2017-06" db="EMBL/GenBank/DDBJ databases">
        <title>FDA dAtabase for Regulatory Grade micrObial Sequences (FDA-ARGOS): Supporting development and validation of Infectious Disease Dx tests.</title>
        <authorList>
            <person name="Goldberg B."/>
            <person name="Campos J."/>
            <person name="Tallon L."/>
            <person name="Sadzewicz L."/>
            <person name="Sengamalay N."/>
            <person name="Ott S."/>
            <person name="Godinez A."/>
            <person name="Nagaraj S."/>
            <person name="Vavikolanu K."/>
            <person name="Nadendla S."/>
            <person name="George J."/>
            <person name="Geyer C."/>
            <person name="Sichtig H."/>
        </authorList>
    </citation>
    <scope>NUCLEOTIDE SEQUENCE [LARGE SCALE GENOMIC DNA]</scope>
    <source>
        <strain evidence="2">FDAARGOS_285</strain>
    </source>
</reference>
<dbReference type="InterPro" id="IPR013078">
    <property type="entry name" value="His_Pase_superF_clade-1"/>
</dbReference>
<dbReference type="Gene3D" id="3.40.50.1240">
    <property type="entry name" value="Phosphoglycerate mutase-like"/>
    <property type="match status" value="1"/>
</dbReference>
<dbReference type="KEGG" id="sscu:CEP64_10765"/>
<dbReference type="PANTHER" id="PTHR48100">
    <property type="entry name" value="BROAD-SPECIFICITY PHOSPHATASE YOR283W-RELATED"/>
    <property type="match status" value="1"/>
</dbReference>
<dbReference type="InterPro" id="IPR029033">
    <property type="entry name" value="His_PPase_superfam"/>
</dbReference>
<dbReference type="PANTHER" id="PTHR48100:SF1">
    <property type="entry name" value="HISTIDINE PHOSPHATASE FAMILY PROTEIN-RELATED"/>
    <property type="match status" value="1"/>
</dbReference>
<proteinExistence type="predicted"/>
<dbReference type="EMBL" id="CP022046">
    <property type="protein sequence ID" value="ASE35060.1"/>
    <property type="molecule type" value="Genomic_DNA"/>
</dbReference>
<dbReference type="RefSeq" id="WP_058591784.1">
    <property type="nucleotide sequence ID" value="NZ_CP022046.2"/>
</dbReference>
<dbReference type="GO" id="GO:0005737">
    <property type="term" value="C:cytoplasm"/>
    <property type="evidence" value="ECO:0007669"/>
    <property type="project" value="TreeGrafter"/>
</dbReference>
<accession>A0AAI8DJC8</accession>
<dbReference type="AlphaFoldDB" id="A0AAI8DJC8"/>
<gene>
    <name evidence="1" type="ORF">CEP64_10765</name>
</gene>
<evidence type="ECO:0000313" key="1">
    <source>
        <dbReference type="EMBL" id="ASE35060.1"/>
    </source>
</evidence>
<dbReference type="SMART" id="SM00855">
    <property type="entry name" value="PGAM"/>
    <property type="match status" value="1"/>
</dbReference>
<dbReference type="Proteomes" id="UP000197058">
    <property type="component" value="Chromosome"/>
</dbReference>
<dbReference type="InterPro" id="IPR050275">
    <property type="entry name" value="PGM_Phosphatase"/>
</dbReference>
<protein>
    <submittedName>
        <fullName evidence="1">Histidine phosphatase family protein</fullName>
    </submittedName>
</protein>
<organism evidence="1 2">
    <name type="scientific">Mammaliicoccus sciuri</name>
    <name type="common">Staphylococcus sciuri</name>
    <dbReference type="NCBI Taxonomy" id="1296"/>
    <lineage>
        <taxon>Bacteria</taxon>
        <taxon>Bacillati</taxon>
        <taxon>Bacillota</taxon>
        <taxon>Bacilli</taxon>
        <taxon>Bacillales</taxon>
        <taxon>Staphylococcaceae</taxon>
        <taxon>Mammaliicoccus</taxon>
    </lineage>
</organism>